<name>A0A914H528_GLORO</name>
<dbReference type="CDD" id="cd19062">
    <property type="entry name" value="LGIC_TM_GluCl"/>
    <property type="match status" value="1"/>
</dbReference>
<evidence type="ECO:0000313" key="15">
    <source>
        <dbReference type="Proteomes" id="UP000887572"/>
    </source>
</evidence>
<dbReference type="InterPro" id="IPR006202">
    <property type="entry name" value="Neur_chan_lig-bd"/>
</dbReference>
<dbReference type="PRINTS" id="PR00253">
    <property type="entry name" value="GABAARECEPTR"/>
</dbReference>
<dbReference type="WBParaSite" id="Gr19_v10_g13743.t1">
    <property type="protein sequence ID" value="Gr19_v10_g13743.t1"/>
    <property type="gene ID" value="Gr19_v10_g13743"/>
</dbReference>
<dbReference type="FunFam" id="2.70.170.10:FF:000038">
    <property type="entry name" value="Glutamate-gated chloride channel alpha"/>
    <property type="match status" value="1"/>
</dbReference>
<evidence type="ECO:0000313" key="16">
    <source>
        <dbReference type="WBParaSite" id="Gr19_v10_g13743.t1"/>
    </source>
</evidence>
<dbReference type="GO" id="GO:0005886">
    <property type="term" value="C:plasma membrane"/>
    <property type="evidence" value="ECO:0007669"/>
    <property type="project" value="UniProtKB-SubCell"/>
</dbReference>
<evidence type="ECO:0000256" key="12">
    <source>
        <dbReference type="SAM" id="MobiDB-lite"/>
    </source>
</evidence>
<evidence type="ECO:0000256" key="5">
    <source>
        <dbReference type="ARBA" id="ARBA00022692"/>
    </source>
</evidence>
<dbReference type="InterPro" id="IPR006029">
    <property type="entry name" value="Neurotrans-gated_channel_TM"/>
</dbReference>
<organism evidence="15 16">
    <name type="scientific">Globodera rostochiensis</name>
    <name type="common">Golden nematode worm</name>
    <name type="synonym">Heterodera rostochiensis</name>
    <dbReference type="NCBI Taxonomy" id="31243"/>
    <lineage>
        <taxon>Eukaryota</taxon>
        <taxon>Metazoa</taxon>
        <taxon>Ecdysozoa</taxon>
        <taxon>Nematoda</taxon>
        <taxon>Chromadorea</taxon>
        <taxon>Rhabditida</taxon>
        <taxon>Tylenchina</taxon>
        <taxon>Tylenchomorpha</taxon>
        <taxon>Tylenchoidea</taxon>
        <taxon>Heteroderidae</taxon>
        <taxon>Heteroderinae</taxon>
        <taxon>Globodera</taxon>
    </lineage>
</organism>
<proteinExistence type="inferred from homology"/>
<comment type="similarity">
    <text evidence="11">Belongs to the ligand-gated ion channel (TC 1.A.9) family.</text>
</comment>
<keyword evidence="3 11" id="KW-0813">Transport</keyword>
<dbReference type="InterPro" id="IPR006201">
    <property type="entry name" value="Neur_channel"/>
</dbReference>
<feature type="region of interest" description="Disordered" evidence="12">
    <location>
        <begin position="226"/>
        <end position="272"/>
    </location>
</feature>
<feature type="transmembrane region" description="Helical" evidence="11">
    <location>
        <begin position="552"/>
        <end position="576"/>
    </location>
</feature>
<evidence type="ECO:0000256" key="7">
    <source>
        <dbReference type="ARBA" id="ARBA00022989"/>
    </source>
</evidence>
<dbReference type="InterPro" id="IPR036734">
    <property type="entry name" value="Neur_chan_lig-bd_sf"/>
</dbReference>
<keyword evidence="7 11" id="KW-1133">Transmembrane helix</keyword>
<evidence type="ECO:0000256" key="2">
    <source>
        <dbReference type="ARBA" id="ARBA00004236"/>
    </source>
</evidence>
<keyword evidence="8 11" id="KW-0406">Ion transport</keyword>
<sequence>MSKLLAFCSSLSAAHNSNLFEDKASPALHQVLSSSAKLFCAVPTKSAKKARQQHSPPHQAHCYCAKKYGTCRISGSSSFWAHCQVSRGVPSPSSSNEISGGQALGGHFSCLSGQIRRGEWPNFLNLAKHPDSANLNLSHSSNLFNLLQLLTSIILLTLPPQSSCHVMPTQIAATVAAAEEALDAQHVVHPQLAVFRTADDRRMPDGDSTVDNDDDAIYEEVEYYLEEEERPPSTATRTPQTQMQPAMLTRLNGTETNGGNEEEEDGGDPVSDTQILSTLLNRGYDWRVRPPGTNLSIQGDHGPVVVYVNMLIRSISKIDDVNMEYSAQLTFRETWVDGRLAYGLPRDGKPDHIILTAGQQIWMPDSFFQNEKMARKHEIDKPNVLIRVHKDGLILYSVRISLVLSCPMHLQYYPMDVQTCLIDLASYAYTDSDIEYRWKEQDPVQLKDGLESSLPSFQLTNVSTTSCTSNTNTGTYSCLRTVLTLKRQFSYYLLQLYIPSTMLVIVSWVSFWLDRTAVPARVTLGVTTLLTMTTQTSGINAKLPPVSYSKAIDIWCGACLAFIFSALLEFACVTYISSRMFYKRMRPSVGPGSGLSLSLGCTGVPKLATARLITGSGRPSICGRCRGLSSPPPPPSAATESALLAHQWTSMAQTVQPNWDPEQPDDDEEDDVWVRRKDATVATKANCSPSSSPPPPLQIKIDASPMARSKQDALLEQELHLLRFNNGSAADRLRSERLKRGGMNPFVEIMKRLPLIRWICRRMEVEDPAKKADYVSRILFPLAFALFNLAYWLRYLKCLALVSVVGEESMEQELRPPEEGVDICVSQSELLNKLSGTVRIVHVCPASNQFWYYNCCGEYGDICCFQLQPMSWLILGFLVPVAIGLLALQLLCGLFSNLFKLCCICCCRNPKEMMPTHRHQDHISSSYLNVRYTSFQCPHFRDAHFSAHTSVPVHFSASTLQCRYTSKKMLALKCTGTEVCVSEVWALKRSPP</sequence>
<dbReference type="PANTHER" id="PTHR18945">
    <property type="entry name" value="NEUROTRANSMITTER GATED ION CHANNEL"/>
    <property type="match status" value="1"/>
</dbReference>
<feature type="transmembrane region" description="Helical" evidence="11">
    <location>
        <begin position="489"/>
        <end position="513"/>
    </location>
</feature>
<dbReference type="InterPro" id="IPR038050">
    <property type="entry name" value="Neuro_actylchol_rec"/>
</dbReference>
<keyword evidence="4" id="KW-1003">Cell membrane</keyword>
<dbReference type="Gene3D" id="2.70.170.10">
    <property type="entry name" value="Neurotransmitter-gated ion-channel ligand-binding domain"/>
    <property type="match status" value="1"/>
</dbReference>
<dbReference type="InterPro" id="IPR018000">
    <property type="entry name" value="Neurotransmitter_ion_chnl_CS"/>
</dbReference>
<dbReference type="SUPFAM" id="SSF63712">
    <property type="entry name" value="Nicotinic receptor ligand binding domain-like"/>
    <property type="match status" value="1"/>
</dbReference>
<dbReference type="InterPro" id="IPR044721">
    <property type="entry name" value="GluCl_TM"/>
</dbReference>
<evidence type="ECO:0000256" key="3">
    <source>
        <dbReference type="ARBA" id="ARBA00022448"/>
    </source>
</evidence>
<dbReference type="CDD" id="cd18993">
    <property type="entry name" value="LGIC_ECD_GluCl"/>
    <property type="match status" value="1"/>
</dbReference>
<keyword evidence="6" id="KW-0732">Signal</keyword>
<feature type="transmembrane region" description="Helical" evidence="11">
    <location>
        <begin position="520"/>
        <end position="540"/>
    </location>
</feature>
<dbReference type="Pfam" id="PF02932">
    <property type="entry name" value="Neur_chan_memb"/>
    <property type="match status" value="1"/>
</dbReference>
<evidence type="ECO:0000256" key="1">
    <source>
        <dbReference type="ARBA" id="ARBA00004141"/>
    </source>
</evidence>
<accession>A0A914H528</accession>
<dbReference type="InterPro" id="IPR006028">
    <property type="entry name" value="GABAA/Glycine_rcpt"/>
</dbReference>
<protein>
    <submittedName>
        <fullName evidence="16">Ig-like domain-containing protein</fullName>
    </submittedName>
</protein>
<dbReference type="PRINTS" id="PR00252">
    <property type="entry name" value="NRIONCHANNEL"/>
</dbReference>
<feature type="domain" description="Neurotransmitter-gated ion-channel ligand-binding" evidence="13">
    <location>
        <begin position="273"/>
        <end position="488"/>
    </location>
</feature>
<dbReference type="FunFam" id="1.20.58.390:FF:000084">
    <property type="entry name" value="Glutamate-gated chloride channel subunit beta"/>
    <property type="match status" value="1"/>
</dbReference>
<comment type="subcellular location">
    <subcellularLocation>
        <location evidence="2">Cell membrane</location>
    </subcellularLocation>
    <subcellularLocation>
        <location evidence="1">Membrane</location>
        <topology evidence="1">Multi-pass membrane protein</topology>
    </subcellularLocation>
</comment>
<keyword evidence="9 11" id="KW-0472">Membrane</keyword>
<dbReference type="SUPFAM" id="SSF90112">
    <property type="entry name" value="Neurotransmitter-gated ion-channel transmembrane pore"/>
    <property type="match status" value="1"/>
</dbReference>
<feature type="compositionally biased region" description="Polar residues" evidence="12">
    <location>
        <begin position="233"/>
        <end position="244"/>
    </location>
</feature>
<evidence type="ECO:0000256" key="11">
    <source>
        <dbReference type="RuleBase" id="RU000687"/>
    </source>
</evidence>
<keyword evidence="5 11" id="KW-0812">Transmembrane</keyword>
<feature type="transmembrane region" description="Helical" evidence="11">
    <location>
        <begin position="870"/>
        <end position="891"/>
    </location>
</feature>
<dbReference type="Pfam" id="PF10853">
    <property type="entry name" value="DUF2650"/>
    <property type="match status" value="1"/>
</dbReference>
<dbReference type="PROSITE" id="PS00236">
    <property type="entry name" value="NEUROTR_ION_CHANNEL"/>
    <property type="match status" value="1"/>
</dbReference>
<dbReference type="Pfam" id="PF02931">
    <property type="entry name" value="Neur_chan_LBD"/>
    <property type="match status" value="1"/>
</dbReference>
<evidence type="ECO:0000256" key="8">
    <source>
        <dbReference type="ARBA" id="ARBA00023065"/>
    </source>
</evidence>
<dbReference type="AlphaFoldDB" id="A0A914H528"/>
<dbReference type="Proteomes" id="UP000887572">
    <property type="component" value="Unplaced"/>
</dbReference>
<dbReference type="GO" id="GO:0004888">
    <property type="term" value="F:transmembrane signaling receptor activity"/>
    <property type="evidence" value="ECO:0007669"/>
    <property type="project" value="InterPro"/>
</dbReference>
<reference evidence="16" key="1">
    <citation type="submission" date="2022-11" db="UniProtKB">
        <authorList>
            <consortium name="WormBaseParasite"/>
        </authorList>
    </citation>
    <scope>IDENTIFICATION</scope>
</reference>
<keyword evidence="10 11" id="KW-0407">Ion channel</keyword>
<feature type="transmembrane region" description="Helical" evidence="11">
    <location>
        <begin position="774"/>
        <end position="793"/>
    </location>
</feature>
<evidence type="ECO:0000256" key="9">
    <source>
        <dbReference type="ARBA" id="ARBA00023136"/>
    </source>
</evidence>
<evidence type="ECO:0000259" key="13">
    <source>
        <dbReference type="Pfam" id="PF02931"/>
    </source>
</evidence>
<dbReference type="InterPro" id="IPR022559">
    <property type="entry name" value="SUP-1-like"/>
</dbReference>
<dbReference type="NCBIfam" id="TIGR00860">
    <property type="entry name" value="LIC"/>
    <property type="match status" value="1"/>
</dbReference>
<evidence type="ECO:0000256" key="10">
    <source>
        <dbReference type="ARBA" id="ARBA00023303"/>
    </source>
</evidence>
<evidence type="ECO:0000256" key="4">
    <source>
        <dbReference type="ARBA" id="ARBA00022475"/>
    </source>
</evidence>
<dbReference type="GO" id="GO:0005230">
    <property type="term" value="F:extracellular ligand-gated monoatomic ion channel activity"/>
    <property type="evidence" value="ECO:0007669"/>
    <property type="project" value="InterPro"/>
</dbReference>
<feature type="domain" description="Neurotransmitter-gated ion-channel transmembrane" evidence="14">
    <location>
        <begin position="496"/>
        <end position="580"/>
    </location>
</feature>
<dbReference type="InterPro" id="IPR036719">
    <property type="entry name" value="Neuro-gated_channel_TM_sf"/>
</dbReference>
<evidence type="ECO:0000256" key="6">
    <source>
        <dbReference type="ARBA" id="ARBA00022729"/>
    </source>
</evidence>
<evidence type="ECO:0000259" key="14">
    <source>
        <dbReference type="Pfam" id="PF02932"/>
    </source>
</evidence>
<keyword evidence="15" id="KW-1185">Reference proteome</keyword>
<dbReference type="Gene3D" id="1.20.58.390">
    <property type="entry name" value="Neurotransmitter-gated ion-channel transmembrane domain"/>
    <property type="match status" value="1"/>
</dbReference>